<gene>
    <name evidence="6" type="ORF">S12H4_52349</name>
</gene>
<dbReference type="InterPro" id="IPR050131">
    <property type="entry name" value="Peptidase_S8_subtilisin-like"/>
</dbReference>
<dbReference type="PANTHER" id="PTHR43806">
    <property type="entry name" value="PEPTIDASE S8"/>
    <property type="match status" value="1"/>
</dbReference>
<evidence type="ECO:0000256" key="4">
    <source>
        <dbReference type="ARBA" id="ARBA00022825"/>
    </source>
</evidence>
<reference evidence="6" key="1">
    <citation type="journal article" date="2014" name="Front. Microbiol.">
        <title>High frequency of phylogenetically diverse reductive dehalogenase-homologous genes in deep subseafloor sedimentary metagenomes.</title>
        <authorList>
            <person name="Kawai M."/>
            <person name="Futagami T."/>
            <person name="Toyoda A."/>
            <person name="Takaki Y."/>
            <person name="Nishi S."/>
            <person name="Hori S."/>
            <person name="Arai W."/>
            <person name="Tsubouchi T."/>
            <person name="Morono Y."/>
            <person name="Uchiyama I."/>
            <person name="Ito T."/>
            <person name="Fujiyama A."/>
            <person name="Inagaki F."/>
            <person name="Takami H."/>
        </authorList>
    </citation>
    <scope>NUCLEOTIDE SEQUENCE</scope>
    <source>
        <strain evidence="6">Expedition CK06-06</strain>
    </source>
</reference>
<dbReference type="PANTHER" id="PTHR43806:SF11">
    <property type="entry name" value="CEREVISIN-RELATED"/>
    <property type="match status" value="1"/>
</dbReference>
<accession>X1UUF4</accession>
<keyword evidence="3" id="KW-0378">Hydrolase</keyword>
<name>X1UUF4_9ZZZZ</name>
<dbReference type="PROSITE" id="PS51892">
    <property type="entry name" value="SUBTILASE"/>
    <property type="match status" value="1"/>
</dbReference>
<feature type="non-terminal residue" evidence="6">
    <location>
        <position position="238"/>
    </location>
</feature>
<proteinExistence type="inferred from homology"/>
<dbReference type="InterPro" id="IPR000209">
    <property type="entry name" value="Peptidase_S8/S53_dom"/>
</dbReference>
<dbReference type="GO" id="GO:0006508">
    <property type="term" value="P:proteolysis"/>
    <property type="evidence" value="ECO:0007669"/>
    <property type="project" value="UniProtKB-KW"/>
</dbReference>
<sequence length="238" mass="25132">PGDGLDHDTGIASIIVTTVPKCNILDMKVLNSKGYGTEEQVVLAIDDLISMHEAQSEFSPHVINLSLGGSDTGNPNQPMRAICREATERGIFVFASAGNGGPISQTITSPACENSVFAVGSIDPILSDDEIVSFAISDFSSRGPTKEGLTKPDSVFFGRDIIMASSASDVATVAKSGTSFSAPFAPGGTVLFLEGEKYWGGRAAPSWWFMISPAILPYPMMPEGLIDVFMPLVGVKPR</sequence>
<dbReference type="Gene3D" id="3.40.50.200">
    <property type="entry name" value="Peptidase S8/S53 domain"/>
    <property type="match status" value="1"/>
</dbReference>
<dbReference type="EMBL" id="BARW01033204">
    <property type="protein sequence ID" value="GAJ07257.1"/>
    <property type="molecule type" value="Genomic_DNA"/>
</dbReference>
<evidence type="ECO:0000256" key="3">
    <source>
        <dbReference type="ARBA" id="ARBA00022801"/>
    </source>
</evidence>
<dbReference type="GO" id="GO:0004252">
    <property type="term" value="F:serine-type endopeptidase activity"/>
    <property type="evidence" value="ECO:0007669"/>
    <property type="project" value="InterPro"/>
</dbReference>
<protein>
    <recommendedName>
        <fullName evidence="5">Peptidase S8/S53 domain-containing protein</fullName>
    </recommendedName>
</protein>
<dbReference type="Pfam" id="PF00082">
    <property type="entry name" value="Peptidase_S8"/>
    <property type="match status" value="1"/>
</dbReference>
<dbReference type="SUPFAM" id="SSF52743">
    <property type="entry name" value="Subtilisin-like"/>
    <property type="match status" value="1"/>
</dbReference>
<comment type="similarity">
    <text evidence="1">Belongs to the peptidase S8 family.</text>
</comment>
<organism evidence="6">
    <name type="scientific">marine sediment metagenome</name>
    <dbReference type="NCBI Taxonomy" id="412755"/>
    <lineage>
        <taxon>unclassified sequences</taxon>
        <taxon>metagenomes</taxon>
        <taxon>ecological metagenomes</taxon>
    </lineage>
</organism>
<feature type="domain" description="Peptidase S8/S53" evidence="5">
    <location>
        <begin position="15"/>
        <end position="199"/>
    </location>
</feature>
<comment type="caution">
    <text evidence="6">The sequence shown here is derived from an EMBL/GenBank/DDBJ whole genome shotgun (WGS) entry which is preliminary data.</text>
</comment>
<evidence type="ECO:0000259" key="5">
    <source>
        <dbReference type="Pfam" id="PF00082"/>
    </source>
</evidence>
<keyword evidence="4" id="KW-0720">Serine protease</keyword>
<feature type="non-terminal residue" evidence="6">
    <location>
        <position position="1"/>
    </location>
</feature>
<evidence type="ECO:0000256" key="1">
    <source>
        <dbReference type="ARBA" id="ARBA00011073"/>
    </source>
</evidence>
<dbReference type="AlphaFoldDB" id="X1UUF4"/>
<evidence type="ECO:0000256" key="2">
    <source>
        <dbReference type="ARBA" id="ARBA00022670"/>
    </source>
</evidence>
<dbReference type="InterPro" id="IPR036852">
    <property type="entry name" value="Peptidase_S8/S53_dom_sf"/>
</dbReference>
<keyword evidence="2" id="KW-0645">Protease</keyword>
<evidence type="ECO:0000313" key="6">
    <source>
        <dbReference type="EMBL" id="GAJ07257.1"/>
    </source>
</evidence>